<organism evidence="7 8">
    <name type="scientific">Aldrovandia affinis</name>
    <dbReference type="NCBI Taxonomy" id="143900"/>
    <lineage>
        <taxon>Eukaryota</taxon>
        <taxon>Metazoa</taxon>
        <taxon>Chordata</taxon>
        <taxon>Craniata</taxon>
        <taxon>Vertebrata</taxon>
        <taxon>Euteleostomi</taxon>
        <taxon>Actinopterygii</taxon>
        <taxon>Neopterygii</taxon>
        <taxon>Teleostei</taxon>
        <taxon>Notacanthiformes</taxon>
        <taxon>Halosauridae</taxon>
        <taxon>Aldrovandia</taxon>
    </lineage>
</organism>
<dbReference type="GO" id="GO:0004930">
    <property type="term" value="F:G protein-coupled receptor activity"/>
    <property type="evidence" value="ECO:0007669"/>
    <property type="project" value="UniProtKB-KW"/>
</dbReference>
<dbReference type="GO" id="GO:0007200">
    <property type="term" value="P:phospholipase C-activating G protein-coupled receptor signaling pathway"/>
    <property type="evidence" value="ECO:0007669"/>
    <property type="project" value="TreeGrafter"/>
</dbReference>
<evidence type="ECO:0000313" key="7">
    <source>
        <dbReference type="EMBL" id="KAJ8392179.1"/>
    </source>
</evidence>
<feature type="transmembrane region" description="Helical" evidence="6">
    <location>
        <begin position="250"/>
        <end position="271"/>
    </location>
</feature>
<keyword evidence="4" id="KW-0325">Glycoprotein</keyword>
<evidence type="ECO:0000256" key="3">
    <source>
        <dbReference type="ARBA" id="ARBA00023170"/>
    </source>
</evidence>
<dbReference type="EMBL" id="JAINUG010000148">
    <property type="protein sequence ID" value="KAJ8392179.1"/>
    <property type="molecule type" value="Genomic_DNA"/>
</dbReference>
<keyword evidence="3" id="KW-0675">Receptor</keyword>
<dbReference type="PANTHER" id="PTHR24232">
    <property type="entry name" value="G-PROTEIN COUPLED RECEPTOR"/>
    <property type="match status" value="1"/>
</dbReference>
<keyword evidence="6" id="KW-0472">Membrane</keyword>
<name>A0AAD7RXM4_9TELE</name>
<keyword evidence="2" id="KW-0297">G-protein coupled receptor</keyword>
<dbReference type="Gene3D" id="1.20.1070.10">
    <property type="entry name" value="Rhodopsin 7-helix transmembrane proteins"/>
    <property type="match status" value="1"/>
</dbReference>
<comment type="subcellular location">
    <subcellularLocation>
        <location evidence="1">Membrane</location>
        <topology evidence="1">Multi-pass membrane protein</topology>
    </subcellularLocation>
</comment>
<keyword evidence="6" id="KW-1133">Transmembrane helix</keyword>
<protein>
    <recommendedName>
        <fullName evidence="9">G-protein coupled receptors family 1 profile domain-containing protein</fullName>
    </recommendedName>
</protein>
<evidence type="ECO:0008006" key="9">
    <source>
        <dbReference type="Google" id="ProtNLM"/>
    </source>
</evidence>
<feature type="transmembrane region" description="Helical" evidence="6">
    <location>
        <begin position="216"/>
        <end position="238"/>
    </location>
</feature>
<accession>A0AAD7RXM4</accession>
<dbReference type="GO" id="GO:0035025">
    <property type="term" value="P:positive regulation of Rho protein signal transduction"/>
    <property type="evidence" value="ECO:0007669"/>
    <property type="project" value="TreeGrafter"/>
</dbReference>
<sequence>MNGFFQGLVVAGRPLFQCCICVERYLAIVYPIAFLKYRARRYRAACLPTVCGSTLGVLRRARPGEGERGAIDLTKRRAFLTVLVIQSASCVERYLAVVHPIAFLKTRTPKYLMYKVICSGATWLVTLGFCGYFLQFFPAFPSEMLCVPFITVLVSASFCSFFIIRALRRPGPGDGKREGMHKMNIKALKRSASCVERYLAVVYPIAFLKTRTPKYLMYKVICSGATWLVTLGFCGYVLKFFPAFPSEMLCAPFITVLVSASFCSFFIIRALRRPGPGDGKREGMHKMNIKALRRVGIYLLLLMISCLPIVSMGILKPFLPCNTFCVGYNVAFAIILGSCTGQPMILLYRAGKLPHPRCHSTSLIQLA</sequence>
<dbReference type="GO" id="GO:0005886">
    <property type="term" value="C:plasma membrane"/>
    <property type="evidence" value="ECO:0007669"/>
    <property type="project" value="TreeGrafter"/>
</dbReference>
<evidence type="ECO:0000256" key="5">
    <source>
        <dbReference type="ARBA" id="ARBA00023224"/>
    </source>
</evidence>
<evidence type="ECO:0000256" key="4">
    <source>
        <dbReference type="ARBA" id="ARBA00023180"/>
    </source>
</evidence>
<feature type="transmembrane region" description="Helical" evidence="6">
    <location>
        <begin position="326"/>
        <end position="348"/>
    </location>
</feature>
<feature type="transmembrane region" description="Helical" evidence="6">
    <location>
        <begin position="147"/>
        <end position="167"/>
    </location>
</feature>
<evidence type="ECO:0000313" key="8">
    <source>
        <dbReference type="Proteomes" id="UP001221898"/>
    </source>
</evidence>
<dbReference type="PANTHER" id="PTHR24232:SF85">
    <property type="entry name" value="G-PROTEIN COUPLED RECEPTOR 4"/>
    <property type="match status" value="1"/>
</dbReference>
<keyword evidence="5" id="KW-0807">Transducer</keyword>
<dbReference type="SUPFAM" id="SSF81321">
    <property type="entry name" value="Family A G protein-coupled receptor-like"/>
    <property type="match status" value="2"/>
</dbReference>
<feature type="transmembrane region" description="Helical" evidence="6">
    <location>
        <begin position="291"/>
        <end position="314"/>
    </location>
</feature>
<feature type="transmembrane region" description="Helical" evidence="6">
    <location>
        <begin position="14"/>
        <end position="35"/>
    </location>
</feature>
<evidence type="ECO:0000256" key="2">
    <source>
        <dbReference type="ARBA" id="ARBA00023040"/>
    </source>
</evidence>
<evidence type="ECO:0000256" key="1">
    <source>
        <dbReference type="ARBA" id="ARBA00004141"/>
    </source>
</evidence>
<dbReference type="AlphaFoldDB" id="A0AAD7RXM4"/>
<keyword evidence="6" id="KW-0812">Transmembrane</keyword>
<reference evidence="7" key="1">
    <citation type="journal article" date="2023" name="Science">
        <title>Genome structures resolve the early diversification of teleost fishes.</title>
        <authorList>
            <person name="Parey E."/>
            <person name="Louis A."/>
            <person name="Montfort J."/>
            <person name="Bouchez O."/>
            <person name="Roques C."/>
            <person name="Iampietro C."/>
            <person name="Lluch J."/>
            <person name="Castinel A."/>
            <person name="Donnadieu C."/>
            <person name="Desvignes T."/>
            <person name="Floi Bucao C."/>
            <person name="Jouanno E."/>
            <person name="Wen M."/>
            <person name="Mejri S."/>
            <person name="Dirks R."/>
            <person name="Jansen H."/>
            <person name="Henkel C."/>
            <person name="Chen W.J."/>
            <person name="Zahm M."/>
            <person name="Cabau C."/>
            <person name="Klopp C."/>
            <person name="Thompson A.W."/>
            <person name="Robinson-Rechavi M."/>
            <person name="Braasch I."/>
            <person name="Lecointre G."/>
            <person name="Bobe J."/>
            <person name="Postlethwait J.H."/>
            <person name="Berthelot C."/>
            <person name="Roest Crollius H."/>
            <person name="Guiguen Y."/>
        </authorList>
    </citation>
    <scope>NUCLEOTIDE SEQUENCE</scope>
    <source>
        <strain evidence="7">NC1722</strain>
    </source>
</reference>
<feature type="transmembrane region" description="Helical" evidence="6">
    <location>
        <begin position="112"/>
        <end position="135"/>
    </location>
</feature>
<gene>
    <name evidence="7" type="ORF">AAFF_G00077470</name>
</gene>
<keyword evidence="8" id="KW-1185">Reference proteome</keyword>
<proteinExistence type="predicted"/>
<comment type="caution">
    <text evidence="7">The sequence shown here is derived from an EMBL/GenBank/DDBJ whole genome shotgun (WGS) entry which is preliminary data.</text>
</comment>
<evidence type="ECO:0000256" key="6">
    <source>
        <dbReference type="SAM" id="Phobius"/>
    </source>
</evidence>
<dbReference type="Proteomes" id="UP001221898">
    <property type="component" value="Unassembled WGS sequence"/>
</dbReference>